<name>A0A3B3S1C0_9TELE</name>
<reference evidence="2" key="1">
    <citation type="submission" date="2025-08" db="UniProtKB">
        <authorList>
            <consortium name="Ensembl"/>
        </authorList>
    </citation>
    <scope>IDENTIFICATION</scope>
</reference>
<keyword evidence="3" id="KW-1185">Reference proteome</keyword>
<proteinExistence type="predicted"/>
<accession>A0A3B3S1C0</accession>
<sequence length="234" mass="25562">METLGRVQFDLSPHHMAAPRCTGDEGLPEDSLAPLMGDQRYISDKGGETLEMEDLSFNIAGHYEADVPGDPRTRPEEGRGPSRSQGDYGVRELSSGMLSSLPSRTISYSEVAIIAEYLGRGVRPHHTSQSLSAARDVSRSCRPSIRGYSTQTNINIRQNEQLVRDLRALPSGELMRMLRTVPLSIAKKREVRKLSSSQKRAASTSHVPCCAGLILVSFCQVTNPHNTGLSLCPG</sequence>
<evidence type="ECO:0000256" key="1">
    <source>
        <dbReference type="SAM" id="MobiDB-lite"/>
    </source>
</evidence>
<evidence type="ECO:0000313" key="2">
    <source>
        <dbReference type="Ensembl" id="ENSPKIP00000024517.1"/>
    </source>
</evidence>
<feature type="region of interest" description="Disordered" evidence="1">
    <location>
        <begin position="63"/>
        <end position="90"/>
    </location>
</feature>
<reference evidence="2" key="2">
    <citation type="submission" date="2025-09" db="UniProtKB">
        <authorList>
            <consortium name="Ensembl"/>
        </authorList>
    </citation>
    <scope>IDENTIFICATION</scope>
</reference>
<dbReference type="Proteomes" id="UP000261540">
    <property type="component" value="Unplaced"/>
</dbReference>
<dbReference type="Ensembl" id="ENSPKIT00000005225.1">
    <property type="protein sequence ID" value="ENSPKIP00000024517.1"/>
    <property type="gene ID" value="ENSPKIG00000007741.1"/>
</dbReference>
<evidence type="ECO:0000313" key="3">
    <source>
        <dbReference type="Proteomes" id="UP000261540"/>
    </source>
</evidence>
<organism evidence="2 3">
    <name type="scientific">Paramormyrops kingsleyae</name>
    <dbReference type="NCBI Taxonomy" id="1676925"/>
    <lineage>
        <taxon>Eukaryota</taxon>
        <taxon>Metazoa</taxon>
        <taxon>Chordata</taxon>
        <taxon>Craniata</taxon>
        <taxon>Vertebrata</taxon>
        <taxon>Euteleostomi</taxon>
        <taxon>Actinopterygii</taxon>
        <taxon>Neopterygii</taxon>
        <taxon>Teleostei</taxon>
        <taxon>Osteoglossocephala</taxon>
        <taxon>Osteoglossomorpha</taxon>
        <taxon>Osteoglossiformes</taxon>
        <taxon>Mormyridae</taxon>
        <taxon>Paramormyrops</taxon>
    </lineage>
</organism>
<dbReference type="AlphaFoldDB" id="A0A3B3S1C0"/>
<feature type="compositionally biased region" description="Basic and acidic residues" evidence="1">
    <location>
        <begin position="63"/>
        <end position="80"/>
    </location>
</feature>
<dbReference type="STRING" id="1676925.ENSPKIP00000024517"/>
<protein>
    <submittedName>
        <fullName evidence="2">Uncharacterized protein</fullName>
    </submittedName>
</protein>